<evidence type="ECO:0000256" key="8">
    <source>
        <dbReference type="ARBA" id="ARBA00023169"/>
    </source>
</evidence>
<comment type="subcellular location">
    <subcellularLocation>
        <location evidence="1">Cell membrane</location>
    </subcellularLocation>
</comment>
<dbReference type="Pfam" id="PF02397">
    <property type="entry name" value="Bac_transf"/>
    <property type="match status" value="1"/>
</dbReference>
<dbReference type="PANTHER" id="PTHR30576:SF4">
    <property type="entry name" value="UNDECAPRENYL-PHOSPHATE GALACTOSE PHOSPHOTRANSFERASE"/>
    <property type="match status" value="1"/>
</dbReference>
<evidence type="ECO:0000256" key="5">
    <source>
        <dbReference type="ARBA" id="ARBA00022692"/>
    </source>
</evidence>
<keyword evidence="3" id="KW-1003">Cell membrane</keyword>
<evidence type="ECO:0000256" key="6">
    <source>
        <dbReference type="ARBA" id="ARBA00022989"/>
    </source>
</evidence>
<proteinExistence type="inferred from homology"/>
<dbReference type="Proteomes" id="UP001560019">
    <property type="component" value="Unassembled WGS sequence"/>
</dbReference>
<comment type="similarity">
    <text evidence="2">Belongs to the bacterial sugar transferase family.</text>
</comment>
<accession>A0ABV3XXC3</accession>
<evidence type="ECO:0000256" key="2">
    <source>
        <dbReference type="ARBA" id="ARBA00006464"/>
    </source>
</evidence>
<keyword evidence="4" id="KW-0808">Transferase</keyword>
<keyword evidence="12" id="KW-1185">Reference proteome</keyword>
<keyword evidence="8" id="KW-0270">Exopolysaccharide synthesis</keyword>
<comment type="caution">
    <text evidence="11">The sequence shown here is derived from an EMBL/GenBank/DDBJ whole genome shotgun (WGS) entry which is preliminary data.</text>
</comment>
<evidence type="ECO:0000256" key="1">
    <source>
        <dbReference type="ARBA" id="ARBA00004236"/>
    </source>
</evidence>
<dbReference type="RefSeq" id="WP_125403281.1">
    <property type="nucleotide sequence ID" value="NZ_JBEHHI010000003.1"/>
</dbReference>
<dbReference type="PANTHER" id="PTHR30576">
    <property type="entry name" value="COLANIC BIOSYNTHESIS UDP-GLUCOSE LIPID CARRIER TRANSFERASE"/>
    <property type="match status" value="1"/>
</dbReference>
<reference evidence="11 12" key="1">
    <citation type="submission" date="2024-06" db="EMBL/GenBank/DDBJ databases">
        <title>Genome of Rhodovulum iodosum, a marine photoferrotroph.</title>
        <authorList>
            <person name="Bianchini G."/>
            <person name="Nikeleit V."/>
            <person name="Kappler A."/>
            <person name="Bryce C."/>
            <person name="Sanchez-Baracaldo P."/>
        </authorList>
    </citation>
    <scope>NUCLEOTIDE SEQUENCE [LARGE SCALE GENOMIC DNA]</scope>
    <source>
        <strain evidence="11 12">UT/N1</strain>
    </source>
</reference>
<evidence type="ECO:0000313" key="11">
    <source>
        <dbReference type="EMBL" id="MEX5729683.1"/>
    </source>
</evidence>
<organism evidence="11 12">
    <name type="scientific">Rhodovulum iodosum</name>
    <dbReference type="NCBI Taxonomy" id="68291"/>
    <lineage>
        <taxon>Bacteria</taxon>
        <taxon>Pseudomonadati</taxon>
        <taxon>Pseudomonadota</taxon>
        <taxon>Alphaproteobacteria</taxon>
        <taxon>Rhodobacterales</taxon>
        <taxon>Paracoccaceae</taxon>
        <taxon>Rhodovulum</taxon>
    </lineage>
</organism>
<dbReference type="InterPro" id="IPR003362">
    <property type="entry name" value="Bact_transf"/>
</dbReference>
<protein>
    <submittedName>
        <fullName evidence="11">Exopolysaccharide production protein ExoY</fullName>
    </submittedName>
</protein>
<evidence type="ECO:0000256" key="9">
    <source>
        <dbReference type="SAM" id="Phobius"/>
    </source>
</evidence>
<feature type="domain" description="Bacterial sugar transferase" evidence="10">
    <location>
        <begin position="35"/>
        <end position="227"/>
    </location>
</feature>
<name>A0ABV3XXC3_9RHOB</name>
<evidence type="ECO:0000313" key="12">
    <source>
        <dbReference type="Proteomes" id="UP001560019"/>
    </source>
</evidence>
<gene>
    <name evidence="11" type="ORF">Ga0609869_003036</name>
</gene>
<keyword evidence="5 9" id="KW-0812">Transmembrane</keyword>
<evidence type="ECO:0000256" key="3">
    <source>
        <dbReference type="ARBA" id="ARBA00022475"/>
    </source>
</evidence>
<sequence>MMFRSDFDAGVRVCDAQGALRLQDNWRARRVPLKKQLFDRAFAALALLFFLPFFILITVSLIISDGRPVFFAQERIGRNGRPFRCFKFRTMVRDAEERLEELLRTDPVARQEWNMSRKLTNDPRVSCVGEILRKTSLDELPQFFNVLRGDMSVVGPRPILMEETVYYGRNFQDYMSVKPGVTGAWQVSGRSNTTFEERVAMDVDYVRNWTFLRDLQIVLRTVSVVLKQDGAR</sequence>
<feature type="transmembrane region" description="Helical" evidence="9">
    <location>
        <begin position="37"/>
        <end position="63"/>
    </location>
</feature>
<evidence type="ECO:0000256" key="4">
    <source>
        <dbReference type="ARBA" id="ARBA00022679"/>
    </source>
</evidence>
<dbReference type="EMBL" id="JBEHHI010000003">
    <property type="protein sequence ID" value="MEX5729683.1"/>
    <property type="molecule type" value="Genomic_DNA"/>
</dbReference>
<evidence type="ECO:0000256" key="7">
    <source>
        <dbReference type="ARBA" id="ARBA00023136"/>
    </source>
</evidence>
<keyword evidence="7 9" id="KW-0472">Membrane</keyword>
<evidence type="ECO:0000259" key="10">
    <source>
        <dbReference type="Pfam" id="PF02397"/>
    </source>
</evidence>
<keyword evidence="6 9" id="KW-1133">Transmembrane helix</keyword>